<dbReference type="InterPro" id="IPR042235">
    <property type="entry name" value="ZP-C_dom"/>
</dbReference>
<dbReference type="GO" id="GO:0031012">
    <property type="term" value="C:extracellular matrix"/>
    <property type="evidence" value="ECO:0007669"/>
    <property type="project" value="TreeGrafter"/>
</dbReference>
<dbReference type="InterPro" id="IPR055355">
    <property type="entry name" value="ZP-C"/>
</dbReference>
<dbReference type="GO" id="GO:0007339">
    <property type="term" value="P:binding of sperm to zona pellucida"/>
    <property type="evidence" value="ECO:0007669"/>
    <property type="project" value="TreeGrafter"/>
</dbReference>
<evidence type="ECO:0000313" key="5">
    <source>
        <dbReference type="Ensembl" id="ENSCSEP00000000141.1"/>
    </source>
</evidence>
<sequence>MCVMGVVEVSLCVFVAHFVCVLSVAGGHDVTPFNRFPGLLPRFDPFPFDGNLEFSPHDGIFSSWKTWDPEFHLFPDWPSITTAPRIHLFCNESHLSVEVDKRLGGVTLAADEVQLGDDCYSNGQRANQFVFIYSVDECGTSRALQDGLLRFRNSLSLNLQKPLPSSVQIPSTVHISCMPRRTYLRAAAPEGGRIFYIRAMNPSWTNAAETRVYKRGQVVNVQVSARTEPRQQLFIQKCFVSAFPNPQATPRHAIIMNKGCTVPLGSVHPVVRFLPSGTADEVNFVLNTTYLISQLYVHCSVLVTDQSVDPGLKSCNYNLIQSRWEDLAGDVQVCECCSTKCKGPAVRHLIEGHKATVSTGPFVIVDKDTEMTSEHDFSRPPLPSSVTSSKLSGAAVMRENKAPGGPGSRPLGSPPQAVVVRKQEPVEKVTVWLPGQVEDTKQMNTVKVQDMETVHVKEKDVSNDLPQTAVSHWREDSNHVHAQNQLNAVAHLWDLNILTMPEGWPIPPQPDDGPLRPRFGRSAMFGSEVPEVHLLLPADVADVDPDLNGDQTRDEDAKWSQEEIKVDPVIRSKLQYSRGEDGTQVLSYEEDVVKQQESRSTTKRCGKERIMERRKPRGRLQSAFLDLLRRMDKAE</sequence>
<dbReference type="GeneTree" id="ENSGT01030000234567"/>
<dbReference type="GO" id="GO:0032190">
    <property type="term" value="F:acrosin binding"/>
    <property type="evidence" value="ECO:0007669"/>
    <property type="project" value="TreeGrafter"/>
</dbReference>
<dbReference type="InterPro" id="IPR001507">
    <property type="entry name" value="ZP_dom"/>
</dbReference>
<dbReference type="PANTHER" id="PTHR11576">
    <property type="entry name" value="ZONA PELLUCIDA SPERM-BINDING PROTEIN 3"/>
    <property type="match status" value="1"/>
</dbReference>
<evidence type="ECO:0000259" key="4">
    <source>
        <dbReference type="PROSITE" id="PS51034"/>
    </source>
</evidence>
<dbReference type="CTD" id="334011"/>
<organism evidence="5 6">
    <name type="scientific">Cynoglossus semilaevis</name>
    <name type="common">Tongue sole</name>
    <dbReference type="NCBI Taxonomy" id="244447"/>
    <lineage>
        <taxon>Eukaryota</taxon>
        <taxon>Metazoa</taxon>
        <taxon>Chordata</taxon>
        <taxon>Craniata</taxon>
        <taxon>Vertebrata</taxon>
        <taxon>Euteleostomi</taxon>
        <taxon>Actinopterygii</taxon>
        <taxon>Neopterygii</taxon>
        <taxon>Teleostei</taxon>
        <taxon>Neoteleostei</taxon>
        <taxon>Acanthomorphata</taxon>
        <taxon>Carangaria</taxon>
        <taxon>Pleuronectiformes</taxon>
        <taxon>Pleuronectoidei</taxon>
        <taxon>Cynoglossidae</taxon>
        <taxon>Cynoglossinae</taxon>
        <taxon>Cynoglossus</taxon>
    </lineage>
</organism>
<dbReference type="OrthoDB" id="8941595at2759"/>
<dbReference type="KEGG" id="csem:103383075"/>
<dbReference type="SMART" id="SM00241">
    <property type="entry name" value="ZP"/>
    <property type="match status" value="1"/>
</dbReference>
<dbReference type="PROSITE" id="PS51034">
    <property type="entry name" value="ZP_2"/>
    <property type="match status" value="1"/>
</dbReference>
<dbReference type="RefSeq" id="XP_008314339.1">
    <property type="nucleotide sequence ID" value="XM_008316117.3"/>
</dbReference>
<dbReference type="Gene3D" id="2.60.40.3210">
    <property type="entry name" value="Zona pellucida, ZP-N domain"/>
    <property type="match status" value="1"/>
</dbReference>
<dbReference type="Pfam" id="PF00100">
    <property type="entry name" value="Zona_pellucida"/>
    <property type="match status" value="1"/>
</dbReference>
<evidence type="ECO:0000256" key="3">
    <source>
        <dbReference type="SAM" id="SignalP"/>
    </source>
</evidence>
<dbReference type="Proteomes" id="UP000265120">
    <property type="component" value="Chromosome 1"/>
</dbReference>
<reference evidence="5" key="3">
    <citation type="submission" date="2025-09" db="UniProtKB">
        <authorList>
            <consortium name="Ensembl"/>
        </authorList>
    </citation>
    <scope>IDENTIFICATION</scope>
</reference>
<dbReference type="GeneID" id="103383075"/>
<dbReference type="GO" id="GO:2000344">
    <property type="term" value="P:positive regulation of acrosome reaction"/>
    <property type="evidence" value="ECO:0007669"/>
    <property type="project" value="TreeGrafter"/>
</dbReference>
<dbReference type="AlphaFoldDB" id="A0A3P8UHP8"/>
<feature type="signal peptide" evidence="3">
    <location>
        <begin position="1"/>
        <end position="27"/>
    </location>
</feature>
<dbReference type="GO" id="GO:0035803">
    <property type="term" value="P:egg coat formation"/>
    <property type="evidence" value="ECO:0007669"/>
    <property type="project" value="TreeGrafter"/>
</dbReference>
<dbReference type="Pfam" id="PF23344">
    <property type="entry name" value="ZP-N"/>
    <property type="match status" value="1"/>
</dbReference>
<evidence type="ECO:0000256" key="2">
    <source>
        <dbReference type="SAM" id="MobiDB-lite"/>
    </source>
</evidence>
<feature type="domain" description="ZP" evidence="4">
    <location>
        <begin position="89"/>
        <end position="322"/>
    </location>
</feature>
<evidence type="ECO:0000313" key="6">
    <source>
        <dbReference type="Proteomes" id="UP000265120"/>
    </source>
</evidence>
<reference evidence="5 6" key="1">
    <citation type="journal article" date="2014" name="Nat. Genet.">
        <title>Whole-genome sequence of a flatfish provides insights into ZW sex chromosome evolution and adaptation to a benthic lifestyle.</title>
        <authorList>
            <person name="Chen S."/>
            <person name="Zhang G."/>
            <person name="Shao C."/>
            <person name="Huang Q."/>
            <person name="Liu G."/>
            <person name="Zhang P."/>
            <person name="Song W."/>
            <person name="An N."/>
            <person name="Chalopin D."/>
            <person name="Volff J.N."/>
            <person name="Hong Y."/>
            <person name="Li Q."/>
            <person name="Sha Z."/>
            <person name="Zhou H."/>
            <person name="Xie M."/>
            <person name="Yu Q."/>
            <person name="Liu Y."/>
            <person name="Xiang H."/>
            <person name="Wang N."/>
            <person name="Wu K."/>
            <person name="Yang C."/>
            <person name="Zhou Q."/>
            <person name="Liao X."/>
            <person name="Yang L."/>
            <person name="Hu Q."/>
            <person name="Zhang J."/>
            <person name="Meng L."/>
            <person name="Jin L."/>
            <person name="Tian Y."/>
            <person name="Lian J."/>
            <person name="Yang J."/>
            <person name="Miao G."/>
            <person name="Liu S."/>
            <person name="Liang Z."/>
            <person name="Yan F."/>
            <person name="Li Y."/>
            <person name="Sun B."/>
            <person name="Zhang H."/>
            <person name="Zhang J."/>
            <person name="Zhu Y."/>
            <person name="Du M."/>
            <person name="Zhao Y."/>
            <person name="Schartl M."/>
            <person name="Tang Q."/>
            <person name="Wang J."/>
        </authorList>
    </citation>
    <scope>NUCLEOTIDE SEQUENCE</scope>
</reference>
<protein>
    <submittedName>
        <fullName evidence="5">Uncharacterized LOC103383075</fullName>
    </submittedName>
</protein>
<dbReference type="InParanoid" id="A0A3P8UHP8"/>
<proteinExistence type="predicted"/>
<dbReference type="Ensembl" id="ENSCSET00000000165.1">
    <property type="protein sequence ID" value="ENSCSEP00000000141.1"/>
    <property type="gene ID" value="ENSCSEG00000000129.1"/>
</dbReference>
<keyword evidence="1" id="KW-1015">Disulfide bond</keyword>
<dbReference type="InterPro" id="IPR055356">
    <property type="entry name" value="ZP-N"/>
</dbReference>
<dbReference type="PANTHER" id="PTHR11576:SF18">
    <property type="entry name" value="ZONA PELLUCIDA PROTEIN C"/>
    <property type="match status" value="1"/>
</dbReference>
<feature type="region of interest" description="Disordered" evidence="2">
    <location>
        <begin position="373"/>
        <end position="392"/>
    </location>
</feature>
<keyword evidence="3" id="KW-0732">Signal</keyword>
<dbReference type="FunFam" id="2.60.40.4100:FF:000002">
    <property type="entry name" value="Zona pellucida sperm-binding protein 3"/>
    <property type="match status" value="1"/>
</dbReference>
<feature type="chain" id="PRO_5017959623" evidence="3">
    <location>
        <begin position="28"/>
        <end position="635"/>
    </location>
</feature>
<evidence type="ECO:0000256" key="1">
    <source>
        <dbReference type="ARBA" id="ARBA00023157"/>
    </source>
</evidence>
<dbReference type="OMA" id="VIMNKGC"/>
<reference evidence="5" key="2">
    <citation type="submission" date="2025-08" db="UniProtKB">
        <authorList>
            <consortium name="Ensembl"/>
        </authorList>
    </citation>
    <scope>IDENTIFICATION</scope>
</reference>
<keyword evidence="6" id="KW-1185">Reference proteome</keyword>
<accession>A0A3P8UHP8</accession>
<dbReference type="Gene3D" id="2.60.40.4100">
    <property type="entry name" value="Zona pellucida, ZP-C domain"/>
    <property type="match status" value="1"/>
</dbReference>
<name>A0A3P8UHP8_CYNSE</name>